<evidence type="ECO:0000259" key="2">
    <source>
        <dbReference type="Pfam" id="PF11716"/>
    </source>
</evidence>
<evidence type="ECO:0000313" key="5">
    <source>
        <dbReference type="Proteomes" id="UP000587211"/>
    </source>
</evidence>
<dbReference type="SUPFAM" id="SSF109854">
    <property type="entry name" value="DinB/YfiT-like putative metalloenzymes"/>
    <property type="match status" value="1"/>
</dbReference>
<dbReference type="Pfam" id="PF11716">
    <property type="entry name" value="MDMPI_N"/>
    <property type="match status" value="1"/>
</dbReference>
<name>A0A8I0FTJ8_9ACTN</name>
<feature type="domain" description="MDMPI C-terminal" evidence="1">
    <location>
        <begin position="157"/>
        <end position="246"/>
    </location>
</feature>
<dbReference type="InterPro" id="IPR017517">
    <property type="entry name" value="Maleyloyr_isom"/>
</dbReference>
<dbReference type="RefSeq" id="WP_179426923.1">
    <property type="nucleotide sequence ID" value="NZ_BAAAMP010000002.1"/>
</dbReference>
<reference evidence="3" key="2">
    <citation type="submission" date="2020-09" db="EMBL/GenBank/DDBJ databases">
        <title>Novel species in genus Aeromicrobium.</title>
        <authorList>
            <person name="Zhang G."/>
        </authorList>
    </citation>
    <scope>NUCLEOTIDE SEQUENCE</scope>
    <source>
        <strain evidence="3">SSW1-57</strain>
    </source>
</reference>
<dbReference type="Proteomes" id="UP000659061">
    <property type="component" value="Unassembled WGS sequence"/>
</dbReference>
<dbReference type="GO" id="GO:0046872">
    <property type="term" value="F:metal ion binding"/>
    <property type="evidence" value="ECO:0007669"/>
    <property type="project" value="InterPro"/>
</dbReference>
<dbReference type="AlphaFoldDB" id="A0A8I0FTJ8"/>
<dbReference type="InterPro" id="IPR024344">
    <property type="entry name" value="MDMPI_metal-binding"/>
</dbReference>
<evidence type="ECO:0000313" key="4">
    <source>
        <dbReference type="EMBL" id="NYI39359.1"/>
    </source>
</evidence>
<dbReference type="Pfam" id="PF07398">
    <property type="entry name" value="MDMPI_C"/>
    <property type="match status" value="1"/>
</dbReference>
<gene>
    <name evidence="4" type="ORF">BJ975_002734</name>
    <name evidence="3" type="ORF">IDH50_07065</name>
</gene>
<dbReference type="EMBL" id="JACBZN010000001">
    <property type="protein sequence ID" value="NYI39359.1"/>
    <property type="molecule type" value="Genomic_DNA"/>
</dbReference>
<keyword evidence="5" id="KW-1185">Reference proteome</keyword>
<dbReference type="NCBIfam" id="TIGR03083">
    <property type="entry name" value="maleylpyruvate isomerase family mycothiol-dependent enzyme"/>
    <property type="match status" value="1"/>
</dbReference>
<dbReference type="GO" id="GO:0016853">
    <property type="term" value="F:isomerase activity"/>
    <property type="evidence" value="ECO:0007669"/>
    <property type="project" value="UniProtKB-KW"/>
</dbReference>
<evidence type="ECO:0000313" key="6">
    <source>
        <dbReference type="Proteomes" id="UP000659061"/>
    </source>
</evidence>
<keyword evidence="3" id="KW-0413">Isomerase</keyword>
<organism evidence="3 6">
    <name type="scientific">Aeromicrobium tamlense</name>
    <dbReference type="NCBI Taxonomy" id="375541"/>
    <lineage>
        <taxon>Bacteria</taxon>
        <taxon>Bacillati</taxon>
        <taxon>Actinomycetota</taxon>
        <taxon>Actinomycetes</taxon>
        <taxon>Propionibacteriales</taxon>
        <taxon>Nocardioidaceae</taxon>
        <taxon>Aeromicrobium</taxon>
    </lineage>
</organism>
<evidence type="ECO:0000259" key="1">
    <source>
        <dbReference type="Pfam" id="PF07398"/>
    </source>
</evidence>
<dbReference type="Gene3D" id="1.20.120.450">
    <property type="entry name" value="dinb family like domain"/>
    <property type="match status" value="1"/>
</dbReference>
<protein>
    <submittedName>
        <fullName evidence="3">Maleylpyruvate isomerase family mycothiol-dependent enzyme</fullName>
    </submittedName>
    <submittedName>
        <fullName evidence="4">Uncharacterized protein (TIGR03083 family)</fullName>
    </submittedName>
</protein>
<accession>A0A8I0FTJ8</accession>
<feature type="domain" description="Mycothiol-dependent maleylpyruvate isomerase metal-binding" evidence="2">
    <location>
        <begin position="9"/>
        <end position="139"/>
    </location>
</feature>
<proteinExistence type="predicted"/>
<evidence type="ECO:0000313" key="3">
    <source>
        <dbReference type="EMBL" id="MBD1269984.1"/>
    </source>
</evidence>
<dbReference type="InterPro" id="IPR010872">
    <property type="entry name" value="MDMPI_C-term_domain"/>
</dbReference>
<dbReference type="InterPro" id="IPR034660">
    <property type="entry name" value="DinB/YfiT-like"/>
</dbReference>
<reference evidence="4 5" key="1">
    <citation type="submission" date="2020-07" db="EMBL/GenBank/DDBJ databases">
        <title>Sequencing the genomes of 1000 actinobacteria strains.</title>
        <authorList>
            <person name="Klenk H.-P."/>
        </authorList>
    </citation>
    <scope>NUCLEOTIDE SEQUENCE [LARGE SCALE GENOMIC DNA]</scope>
    <source>
        <strain evidence="4 5">DSM 19087</strain>
    </source>
</reference>
<sequence>MTDLSLYVAAWRQSAAAVLALEPADWDVPTDLPGWTAKDVLAHLVHLERVMVEGETDVIGGGSVPADYTNAGVAALRDVPVEQLRADLADLVARRAKTLEELPDPQAAAVNTPAGVEWTWDVALRNRVIDLWSHEQDIRRAVGLPGGLDALGAQVTVGTFAAALPYVLGRKAGAPVGSVVRWVVTGPVPLDSTVGVGDDGRARRTDAEPTATVRMDTEAFAILAAGRRGPDGVEVEIDGDRELAERVLGAMAVTT</sequence>
<keyword evidence="3" id="KW-0670">Pyruvate</keyword>
<dbReference type="EMBL" id="JACWMT010000001">
    <property type="protein sequence ID" value="MBD1269984.1"/>
    <property type="molecule type" value="Genomic_DNA"/>
</dbReference>
<dbReference type="Proteomes" id="UP000587211">
    <property type="component" value="Unassembled WGS sequence"/>
</dbReference>
<comment type="caution">
    <text evidence="3">The sequence shown here is derived from an EMBL/GenBank/DDBJ whole genome shotgun (WGS) entry which is preliminary data.</text>
</comment>